<evidence type="ECO:0000256" key="1">
    <source>
        <dbReference type="ARBA" id="ARBA00022679"/>
    </source>
</evidence>
<feature type="compositionally biased region" description="Low complexity" evidence="8">
    <location>
        <begin position="13"/>
        <end position="39"/>
    </location>
</feature>
<dbReference type="OrthoDB" id="425619at2759"/>
<evidence type="ECO:0000259" key="10">
    <source>
        <dbReference type="PROSITE" id="PS50994"/>
    </source>
</evidence>
<dbReference type="PANTHER" id="PTHR37984">
    <property type="entry name" value="PROTEIN CBG26694"/>
    <property type="match status" value="1"/>
</dbReference>
<dbReference type="Pfam" id="PF13650">
    <property type="entry name" value="Asp_protease_2"/>
    <property type="match status" value="1"/>
</dbReference>
<dbReference type="InterPro" id="IPR001878">
    <property type="entry name" value="Znf_CCHC"/>
</dbReference>
<dbReference type="SUPFAM" id="SSF57756">
    <property type="entry name" value="Retrovirus zinc finger-like domains"/>
    <property type="match status" value="1"/>
</dbReference>
<dbReference type="Pfam" id="PF08284">
    <property type="entry name" value="RVP_2"/>
    <property type="match status" value="1"/>
</dbReference>
<dbReference type="GO" id="GO:0004519">
    <property type="term" value="F:endonuclease activity"/>
    <property type="evidence" value="ECO:0007669"/>
    <property type="project" value="UniProtKB-KW"/>
</dbReference>
<feature type="compositionally biased region" description="Low complexity" evidence="8">
    <location>
        <begin position="663"/>
        <end position="672"/>
    </location>
</feature>
<dbReference type="InterPro" id="IPR036875">
    <property type="entry name" value="Znf_CCHC_sf"/>
</dbReference>
<feature type="region of interest" description="Disordered" evidence="8">
    <location>
        <begin position="1"/>
        <end position="62"/>
    </location>
</feature>
<dbReference type="GO" id="GO:0006508">
    <property type="term" value="P:proteolysis"/>
    <property type="evidence" value="ECO:0007669"/>
    <property type="project" value="InterPro"/>
</dbReference>
<keyword evidence="12" id="KW-1185">Reference proteome</keyword>
<reference evidence="11 12" key="1">
    <citation type="journal article" date="2018" name="Sci. Rep.">
        <title>Genomic signatures of local adaptation to the degree of environmental predictability in rotifers.</title>
        <authorList>
            <person name="Franch-Gras L."/>
            <person name="Hahn C."/>
            <person name="Garcia-Roger E.M."/>
            <person name="Carmona M.J."/>
            <person name="Serra M."/>
            <person name="Gomez A."/>
        </authorList>
    </citation>
    <scope>NUCLEOTIDE SEQUENCE [LARGE SCALE GENOMIC DNA]</scope>
    <source>
        <strain evidence="11">HYR1</strain>
    </source>
</reference>
<feature type="non-terminal residue" evidence="11">
    <location>
        <position position="1512"/>
    </location>
</feature>
<dbReference type="Proteomes" id="UP000276133">
    <property type="component" value="Unassembled WGS sequence"/>
</dbReference>
<keyword evidence="4" id="KW-0255">Endonuclease</keyword>
<keyword evidence="3" id="KW-0540">Nuclease</keyword>
<keyword evidence="1" id="KW-0808">Transferase</keyword>
<dbReference type="GO" id="GO:0008270">
    <property type="term" value="F:zinc ion binding"/>
    <property type="evidence" value="ECO:0007669"/>
    <property type="project" value="UniProtKB-KW"/>
</dbReference>
<comment type="caution">
    <text evidence="11">The sequence shown here is derived from an EMBL/GenBank/DDBJ whole genome shotgun (WGS) entry which is preliminary data.</text>
</comment>
<dbReference type="InterPro" id="IPR021109">
    <property type="entry name" value="Peptidase_aspartic_dom_sf"/>
</dbReference>
<evidence type="ECO:0000259" key="9">
    <source>
        <dbReference type="PROSITE" id="PS50158"/>
    </source>
</evidence>
<evidence type="ECO:0000313" key="12">
    <source>
        <dbReference type="Proteomes" id="UP000276133"/>
    </source>
</evidence>
<dbReference type="PROSITE" id="PS50994">
    <property type="entry name" value="INTEGRASE"/>
    <property type="match status" value="1"/>
</dbReference>
<dbReference type="GO" id="GO:0003676">
    <property type="term" value="F:nucleic acid binding"/>
    <property type="evidence" value="ECO:0007669"/>
    <property type="project" value="InterPro"/>
</dbReference>
<dbReference type="InterPro" id="IPR001584">
    <property type="entry name" value="Integrase_cat-core"/>
</dbReference>
<keyword evidence="7" id="KW-0479">Metal-binding</keyword>
<sequence length="1512" mass="175172">MSSEDENEKDQKAQGNKNQGQQQAPSGGSGTQTQSTANQIQSTTKSSMTLNKPPHQVLTDPSNQDWMLIAKNSIEESRVSKKYIAELEAKILNLQVLNSQYTNMWNKKENMETPTTSQNEQVQFQQATYHAIQKESGYRPNRNVPIFKGNKNEDLDNWFLKVEQSFENDGIGRDLWLKYANFYLDESALHNYRIIIEEFPQTDWMNSLRNQITNIKQTSNFDDYLNRFKNIAGQLNEISQKFKMQCFINGLQPKTKTYVKLQNPKTFEDAIDMATRSEKVLGYNNQKVMMSANTHNRDKSLVCRNCKKVGHIAKECRSKKNGSKSNDNKTPTGNYKKHASNNYNRHGTENSRNGIKYQKKSYMAEVKKDDPDLQNIISKYETKSYMLRYEQSNFLGAKHVKLLDVPANVDNNIVTGILDTGSTTSVISNDLVDRLGIKYEKPEYSIIVASGPNVRCPITNLQDNILVGLDWFNETDVIIDSKNRRAFIPPEPSDSLYEDDMNCFKEYSFLSEINEDEIDLLEFENDTSWNTNSNQHLIMQSTLIDEKVLNEQELSNLSLFMETINDVFATDYNNFGRCKMRKHKEDRKNYIEIAHLVGHYGPEATTKRLKEQYYWKNMDKDVEFIIDKCVQCQKHNKERQVYHPAKELQKSDLDRMSEDNLKSKASSQASSLGSGLTQEMITEICKISKAHNDAQNASFQGLLLETMKSMITAMRPQDSLVSEINPEQKKKSNKITSIGQPNFTGNENIMEWIRITERNLTISDVAEECKVTAACIFLRGDAEKAIDDWLVANPRQIWDDFKNFLIKEFTKPEEAHLSLTRLRRLTQTGDLREYAEQFTRLASQLARPMCEEDKVIYIQNGLSDTLRTALWLKEPKTLKEAIKMASSVYYSNDIGEKSSVNSVSKYSIEIRACHFCKKQGHLKAECRKLAQLVKNKNRTKTNEVYKRVKNIQPKPDENFNKVRTENGQYQNPNDVYNQRNKRKFVSYKKNGKNVNSVDVEYEVVDDEEITYVTGEPNEQPNVYLTRPRNFEELVKLLSFCRYYKQALEDTWSATRILFKLANSKSWYWNGELENSFRQVINKLKSVTMIGNLQKRKNRAIKNISREDIKMINVNKDADKNDTYYEETPVSTIECGSTNHVQEIRQVPELMKGKALIGKNDLEVEVIFDTGAKRSVIPEDLIHKHKLPISHKLIRAVVANNQIHRTHLTEKLRLIFNGLISELEFIILPRQNILLGMDWFVANNASIDPADERFTLGQEADIEDDNFDEDFEAWDFRPNEAVKFQKFDELNEKQNTDALRILNNYKSKESSSKDTDFWEDEPLLHYLETGKFKPGASQKQCKRIMEKSKNLTFNDGRLIYHENETNAHLLGHFGNVKTYKYLCENYWWRGMYRDVESFVRNCLTCIRHQKTPIWDHPALTLPIRDVGDLVQIDLVFGLPVTKNGNKGICKIIESCAKFLYFKAIKSKESEEIARKYFEYISIFGSSKELLSDQGKEFLNKMMEKLIKLTGTER</sequence>
<keyword evidence="2" id="KW-0548">Nucleotidyltransferase</keyword>
<dbReference type="Gene3D" id="2.40.70.10">
    <property type="entry name" value="Acid Proteases"/>
    <property type="match status" value="2"/>
</dbReference>
<dbReference type="PROSITE" id="PS00141">
    <property type="entry name" value="ASP_PROTEASE"/>
    <property type="match status" value="1"/>
</dbReference>
<accession>A0A3M7SES8</accession>
<dbReference type="SUPFAM" id="SSF53098">
    <property type="entry name" value="Ribonuclease H-like"/>
    <property type="match status" value="1"/>
</dbReference>
<dbReference type="SUPFAM" id="SSF50630">
    <property type="entry name" value="Acid proteases"/>
    <property type="match status" value="2"/>
</dbReference>
<dbReference type="InterPro" id="IPR045358">
    <property type="entry name" value="Ty3_capsid"/>
</dbReference>
<proteinExistence type="predicted"/>
<dbReference type="InterPro" id="IPR041588">
    <property type="entry name" value="Integrase_H2C2"/>
</dbReference>
<dbReference type="Pfam" id="PF17921">
    <property type="entry name" value="Integrase_H2C2"/>
    <property type="match status" value="2"/>
</dbReference>
<protein>
    <submittedName>
        <fullName evidence="11">Retrovirus-related Pol poly from transposon</fullName>
    </submittedName>
</protein>
<dbReference type="EMBL" id="REGN01001530">
    <property type="protein sequence ID" value="RNA34050.1"/>
    <property type="molecule type" value="Genomic_DNA"/>
</dbReference>
<keyword evidence="7" id="KW-0862">Zinc</keyword>
<feature type="region of interest" description="Disordered" evidence="8">
    <location>
        <begin position="316"/>
        <end position="356"/>
    </location>
</feature>
<evidence type="ECO:0000256" key="4">
    <source>
        <dbReference type="ARBA" id="ARBA00022759"/>
    </source>
</evidence>
<evidence type="ECO:0000256" key="5">
    <source>
        <dbReference type="ARBA" id="ARBA00022801"/>
    </source>
</evidence>
<dbReference type="InterPro" id="IPR001969">
    <property type="entry name" value="Aspartic_peptidase_AS"/>
</dbReference>
<dbReference type="Pfam" id="PF03732">
    <property type="entry name" value="Retrotrans_gag"/>
    <property type="match status" value="1"/>
</dbReference>
<feature type="region of interest" description="Disordered" evidence="8">
    <location>
        <begin position="643"/>
        <end position="672"/>
    </location>
</feature>
<dbReference type="GO" id="GO:0003964">
    <property type="term" value="F:RNA-directed DNA polymerase activity"/>
    <property type="evidence" value="ECO:0007669"/>
    <property type="project" value="UniProtKB-KW"/>
</dbReference>
<gene>
    <name evidence="11" type="ORF">BpHYR1_014273</name>
</gene>
<dbReference type="CDD" id="cd00303">
    <property type="entry name" value="retropepsin_like"/>
    <property type="match status" value="1"/>
</dbReference>
<evidence type="ECO:0000313" key="11">
    <source>
        <dbReference type="EMBL" id="RNA34050.1"/>
    </source>
</evidence>
<evidence type="ECO:0000256" key="7">
    <source>
        <dbReference type="PROSITE-ProRule" id="PRU00047"/>
    </source>
</evidence>
<keyword evidence="5" id="KW-0378">Hydrolase</keyword>
<dbReference type="Pfam" id="PF19259">
    <property type="entry name" value="Ty3_capsid"/>
    <property type="match status" value="1"/>
</dbReference>
<keyword evidence="6" id="KW-0695">RNA-directed DNA polymerase</keyword>
<dbReference type="Gene3D" id="3.30.420.10">
    <property type="entry name" value="Ribonuclease H-like superfamily/Ribonuclease H"/>
    <property type="match status" value="1"/>
</dbReference>
<dbReference type="InterPro" id="IPR012337">
    <property type="entry name" value="RNaseH-like_sf"/>
</dbReference>
<feature type="compositionally biased region" description="Polar residues" evidence="8">
    <location>
        <begin position="340"/>
        <end position="353"/>
    </location>
</feature>
<name>A0A3M7SES8_BRAPC</name>
<feature type="compositionally biased region" description="Basic and acidic residues" evidence="8">
    <location>
        <begin position="643"/>
        <end position="662"/>
    </location>
</feature>
<dbReference type="InterPro" id="IPR036397">
    <property type="entry name" value="RNaseH_sf"/>
</dbReference>
<feature type="domain" description="CCHC-type" evidence="9">
    <location>
        <begin position="303"/>
        <end position="318"/>
    </location>
</feature>
<dbReference type="Gene3D" id="4.10.60.10">
    <property type="entry name" value="Zinc finger, CCHC-type"/>
    <property type="match status" value="1"/>
</dbReference>
<evidence type="ECO:0000256" key="6">
    <source>
        <dbReference type="ARBA" id="ARBA00022918"/>
    </source>
</evidence>
<feature type="domain" description="Integrase catalytic" evidence="10">
    <location>
        <begin position="1417"/>
        <end position="1512"/>
    </location>
</feature>
<dbReference type="PANTHER" id="PTHR37984:SF15">
    <property type="entry name" value="INTEGRASE CATALYTIC DOMAIN-CONTAINING PROTEIN"/>
    <property type="match status" value="1"/>
</dbReference>
<dbReference type="Gene3D" id="1.10.340.70">
    <property type="match status" value="2"/>
</dbReference>
<dbReference type="Pfam" id="PF00098">
    <property type="entry name" value="zf-CCHC"/>
    <property type="match status" value="1"/>
</dbReference>
<dbReference type="SMART" id="SM00343">
    <property type="entry name" value="ZnF_C2HC"/>
    <property type="match status" value="2"/>
</dbReference>
<evidence type="ECO:0000256" key="3">
    <source>
        <dbReference type="ARBA" id="ARBA00022722"/>
    </source>
</evidence>
<evidence type="ECO:0000256" key="2">
    <source>
        <dbReference type="ARBA" id="ARBA00022695"/>
    </source>
</evidence>
<dbReference type="GO" id="GO:0015074">
    <property type="term" value="P:DNA integration"/>
    <property type="evidence" value="ECO:0007669"/>
    <property type="project" value="InterPro"/>
</dbReference>
<organism evidence="11 12">
    <name type="scientific">Brachionus plicatilis</name>
    <name type="common">Marine rotifer</name>
    <name type="synonym">Brachionus muelleri</name>
    <dbReference type="NCBI Taxonomy" id="10195"/>
    <lineage>
        <taxon>Eukaryota</taxon>
        <taxon>Metazoa</taxon>
        <taxon>Spiralia</taxon>
        <taxon>Gnathifera</taxon>
        <taxon>Rotifera</taxon>
        <taxon>Eurotatoria</taxon>
        <taxon>Monogononta</taxon>
        <taxon>Pseudotrocha</taxon>
        <taxon>Ploima</taxon>
        <taxon>Brachionidae</taxon>
        <taxon>Brachionus</taxon>
    </lineage>
</organism>
<feature type="compositionally biased region" description="Polar residues" evidence="8">
    <location>
        <begin position="40"/>
        <end position="50"/>
    </location>
</feature>
<dbReference type="InterPro" id="IPR050951">
    <property type="entry name" value="Retrovirus_Pol_polyprotein"/>
</dbReference>
<keyword evidence="7" id="KW-0863">Zinc-finger</keyword>
<evidence type="ECO:0000256" key="8">
    <source>
        <dbReference type="SAM" id="MobiDB-lite"/>
    </source>
</evidence>
<dbReference type="PROSITE" id="PS50158">
    <property type="entry name" value="ZF_CCHC"/>
    <property type="match status" value="1"/>
</dbReference>
<dbReference type="GO" id="GO:0004190">
    <property type="term" value="F:aspartic-type endopeptidase activity"/>
    <property type="evidence" value="ECO:0007669"/>
    <property type="project" value="InterPro"/>
</dbReference>
<dbReference type="InterPro" id="IPR005162">
    <property type="entry name" value="Retrotrans_gag_dom"/>
</dbReference>